<evidence type="ECO:0000256" key="9">
    <source>
        <dbReference type="HAMAP-Rule" id="MF_02127"/>
    </source>
</evidence>
<feature type="binding site" evidence="9">
    <location>
        <position position="369"/>
    </location>
    <ligand>
        <name>NADP(+)</name>
        <dbReference type="ChEBI" id="CHEBI:58349"/>
    </ligand>
</feature>
<dbReference type="GO" id="GO:0005534">
    <property type="term" value="F:galactose binding"/>
    <property type="evidence" value="ECO:0007669"/>
    <property type="project" value="UniProtKB-ARBA"/>
</dbReference>
<comment type="function">
    <text evidence="9">Catalyzes the NAD(P)(+)-dependent oxidation of D-glucose to D-gluconate via gluconolactone. Can utilize both NAD(+) and NADP(+) as electron acceptor. Is involved in the degradation of glucose through a non-phosphorylative variant of the Entner-Doudoroff pathway.</text>
</comment>
<dbReference type="GO" id="GO:0005536">
    <property type="term" value="F:D-glucose binding"/>
    <property type="evidence" value="ECO:0007669"/>
    <property type="project" value="UniProtKB-UniRule"/>
</dbReference>
<comment type="cofactor">
    <cofactor evidence="1">
        <name>Zn(2+)</name>
        <dbReference type="ChEBI" id="CHEBI:29105"/>
    </cofactor>
</comment>
<dbReference type="FunFam" id="3.40.50.720:FF:000957">
    <property type="entry name" value="Glucose 1-dehydrogenase"/>
    <property type="match status" value="1"/>
</dbReference>
<protein>
    <recommendedName>
        <fullName evidence="9">Glucose 1-dehydrogenase</fullName>
        <shortName evidence="9">GDH</shortName>
        <shortName evidence="9">GlcDH</shortName>
        <ecNumber evidence="9">1.1.1.47</ecNumber>
    </recommendedName>
</protein>
<keyword evidence="4 9" id="KW-0862">Zinc</keyword>
<sequence>MRHKVYILVILTYPLMKAIIVKPPNPGVEITEINENEANNYGKVKIRTLYNGICGTDREIVNGKLTLSNLPKGKNFLILGHEAIGVVEEPCCGFSQGDLVMPVNRRGCGVCRNCLIGRPDFCETGQFVEAGIHGIDGFMREEWYDDPRYLVRIPKTLEDIGILAQPLADIEKSIEEILNIQKRVPVWSCDDGTLNCRKALIIGTGPIGILFTLVLRTTGLEVWMANRREPTEIEQTFIEETNTNYFNSSNGYDKLKESVGKFDLIIDATGADAGIIKQVIPLLGRNGVLGLFGFPISGSFSMDFNAIQDAIHANKVIVGLVNGQKPHFQQALVHLASWKTLYPKSSRLLITRTVSINDEKEVLKVLKEKEHGEIKIKIVWE</sequence>
<dbReference type="Gene3D" id="3.40.50.720">
    <property type="entry name" value="NAD(P)-binding Rossmann-like Domain"/>
    <property type="match status" value="1"/>
</dbReference>
<dbReference type="HAMAP" id="MF_02127">
    <property type="entry name" value="Glucose_DH"/>
    <property type="match status" value="1"/>
</dbReference>
<evidence type="ECO:0000256" key="1">
    <source>
        <dbReference type="ARBA" id="ARBA00001947"/>
    </source>
</evidence>
<feature type="binding site" evidence="9">
    <location>
        <position position="322"/>
    </location>
    <ligand>
        <name>substrate</name>
    </ligand>
</feature>
<dbReference type="CDD" id="cd08230">
    <property type="entry name" value="glucose_DH"/>
    <property type="match status" value="1"/>
</dbReference>
<dbReference type="Proteomes" id="UP001319921">
    <property type="component" value="Chromosome"/>
</dbReference>
<evidence type="ECO:0000256" key="7">
    <source>
        <dbReference type="ARBA" id="ARBA00023027"/>
    </source>
</evidence>
<gene>
    <name evidence="9" type="primary">gdh</name>
    <name evidence="12" type="ORF">SACC_30460</name>
</gene>
<keyword evidence="8 9" id="KW-0119">Carbohydrate metabolism</keyword>
<evidence type="ECO:0000313" key="13">
    <source>
        <dbReference type="Proteomes" id="UP001319921"/>
    </source>
</evidence>
<feature type="binding site" evidence="9">
    <location>
        <position position="56"/>
    </location>
    <ligand>
        <name>substrate</name>
    </ligand>
</feature>
<evidence type="ECO:0000256" key="5">
    <source>
        <dbReference type="ARBA" id="ARBA00022857"/>
    </source>
</evidence>
<organism evidence="12 13">
    <name type="scientific">Saccharolobus caldissimus</name>
    <dbReference type="NCBI Taxonomy" id="1702097"/>
    <lineage>
        <taxon>Archaea</taxon>
        <taxon>Thermoproteota</taxon>
        <taxon>Thermoprotei</taxon>
        <taxon>Sulfolobales</taxon>
        <taxon>Sulfolobaceae</taxon>
        <taxon>Saccharolobus</taxon>
    </lineage>
</organism>
<feature type="domain" description="Alcohol dehydrogenase-like N-terminal" evidence="10">
    <location>
        <begin position="42"/>
        <end position="155"/>
    </location>
</feature>
<feature type="binding site" evidence="9">
    <location>
        <position position="129"/>
    </location>
    <ligand>
        <name>substrate</name>
    </ligand>
</feature>
<keyword evidence="6 9" id="KW-0560">Oxidoreductase</keyword>
<evidence type="ECO:0000256" key="4">
    <source>
        <dbReference type="ARBA" id="ARBA00022833"/>
    </source>
</evidence>
<feature type="binding site" evidence="9">
    <location>
        <begin position="226"/>
        <end position="228"/>
    </location>
    <ligand>
        <name>NADP(+)</name>
        <dbReference type="ChEBI" id="CHEBI:58349"/>
    </ligand>
</feature>
<dbReference type="InterPro" id="IPR013154">
    <property type="entry name" value="ADH-like_N"/>
</dbReference>
<keyword evidence="2 9" id="KW-0479">Metal-binding</keyword>
<keyword evidence="13" id="KW-1185">Reference proteome</keyword>
<dbReference type="InterPro" id="IPR036291">
    <property type="entry name" value="NAD(P)-bd_dom_sf"/>
</dbReference>
<feature type="binding site" evidence="9">
    <location>
        <begin position="292"/>
        <end position="294"/>
    </location>
    <ligand>
        <name>NADP(+)</name>
        <dbReference type="ChEBI" id="CHEBI:58349"/>
    </ligand>
</feature>
<dbReference type="EC" id="1.1.1.47" evidence="9"/>
<dbReference type="Pfam" id="PF16912">
    <property type="entry name" value="Glu_dehyd_C"/>
    <property type="match status" value="1"/>
</dbReference>
<comment type="catalytic activity">
    <reaction evidence="9">
        <text>D-glucose + NAD(+) = D-glucono-1,5-lactone + NADH + H(+)</text>
        <dbReference type="Rhea" id="RHEA:14293"/>
        <dbReference type="ChEBI" id="CHEBI:4167"/>
        <dbReference type="ChEBI" id="CHEBI:15378"/>
        <dbReference type="ChEBI" id="CHEBI:16217"/>
        <dbReference type="ChEBI" id="CHEBI:57540"/>
        <dbReference type="ChEBI" id="CHEBI:57945"/>
        <dbReference type="EC" id="1.1.1.47"/>
    </reaction>
</comment>
<proteinExistence type="inferred from homology"/>
<dbReference type="InterPro" id="IPR031640">
    <property type="entry name" value="Glu_dehyd_C"/>
</dbReference>
<keyword evidence="5 9" id="KW-0521">NADP</keyword>
<dbReference type="KEGG" id="scas:SACC_30460"/>
<evidence type="ECO:0000259" key="11">
    <source>
        <dbReference type="Pfam" id="PF16912"/>
    </source>
</evidence>
<dbReference type="AlphaFoldDB" id="A0AAQ4CW48"/>
<evidence type="ECO:0000313" key="12">
    <source>
        <dbReference type="EMBL" id="BDC00030.1"/>
    </source>
</evidence>
<dbReference type="SUPFAM" id="SSF50129">
    <property type="entry name" value="GroES-like"/>
    <property type="match status" value="1"/>
</dbReference>
<evidence type="ECO:0000256" key="2">
    <source>
        <dbReference type="ARBA" id="ARBA00022723"/>
    </source>
</evidence>
<evidence type="ECO:0000259" key="10">
    <source>
        <dbReference type="Pfam" id="PF08240"/>
    </source>
</evidence>
<evidence type="ECO:0000256" key="8">
    <source>
        <dbReference type="ARBA" id="ARBA00023277"/>
    </source>
</evidence>
<evidence type="ECO:0000256" key="6">
    <source>
        <dbReference type="ARBA" id="ARBA00023002"/>
    </source>
</evidence>
<dbReference type="Gene3D" id="3.90.180.10">
    <property type="entry name" value="Medium-chain alcohol dehydrogenases, catalytic domain"/>
    <property type="match status" value="1"/>
</dbReference>
<comment type="similarity">
    <text evidence="9">Belongs to the zinc-containing alcohol dehydrogenase family. Glucose 1-dehydrogenase subfamily.</text>
</comment>
<comment type="catalytic activity">
    <reaction evidence="9">
        <text>D-glucose + NADP(+) = D-glucono-1,5-lactone + NADPH + H(+)</text>
        <dbReference type="Rhea" id="RHEA:14405"/>
        <dbReference type="ChEBI" id="CHEBI:4167"/>
        <dbReference type="ChEBI" id="CHEBI:15378"/>
        <dbReference type="ChEBI" id="CHEBI:16217"/>
        <dbReference type="ChEBI" id="CHEBI:57783"/>
        <dbReference type="ChEBI" id="CHEBI:58349"/>
        <dbReference type="EC" id="1.1.1.47"/>
    </reaction>
</comment>
<dbReference type="GO" id="GO:0033498">
    <property type="term" value="P:galactose catabolic process via D-galactonate"/>
    <property type="evidence" value="ECO:0007669"/>
    <property type="project" value="UniProtKB-ARBA"/>
</dbReference>
<dbReference type="GO" id="GO:0047910">
    <property type="term" value="F:galactose 1-dehydrogenase (NADP+) activity"/>
    <property type="evidence" value="ECO:0007669"/>
    <property type="project" value="UniProtKB-ARBA"/>
</dbReference>
<feature type="binding site" evidence="9">
    <location>
        <position position="165"/>
    </location>
    <ligand>
        <name>substrate</name>
    </ligand>
</feature>
<dbReference type="InterPro" id="IPR050129">
    <property type="entry name" value="Zn_alcohol_dh"/>
</dbReference>
<feature type="binding site" evidence="9">
    <location>
        <begin position="204"/>
        <end position="207"/>
    </location>
    <ligand>
        <name>NADP(+)</name>
        <dbReference type="ChEBI" id="CHEBI:58349"/>
    </ligand>
</feature>
<dbReference type="EMBL" id="AP025226">
    <property type="protein sequence ID" value="BDC00030.1"/>
    <property type="molecule type" value="Genomic_DNA"/>
</dbReference>
<name>A0AAQ4CW48_9CREN</name>
<dbReference type="PANTHER" id="PTHR43401">
    <property type="entry name" value="L-THREONINE 3-DEHYDROGENASE"/>
    <property type="match status" value="1"/>
</dbReference>
<dbReference type="GO" id="GO:0008270">
    <property type="term" value="F:zinc ion binding"/>
    <property type="evidence" value="ECO:0007669"/>
    <property type="project" value="UniProtKB-UniRule"/>
</dbReference>
<dbReference type="InterPro" id="IPR011032">
    <property type="entry name" value="GroES-like_sf"/>
</dbReference>
<dbReference type="GO" id="GO:0019595">
    <property type="term" value="P:non-phosphorylated glucose catabolic process"/>
    <property type="evidence" value="ECO:0007669"/>
    <property type="project" value="UniProtKB-UniRule"/>
</dbReference>
<feature type="domain" description="Glucose dehydrogenase C-terminal" evidence="11">
    <location>
        <begin position="159"/>
        <end position="364"/>
    </location>
</feature>
<feature type="binding site" evidence="9">
    <location>
        <begin position="320"/>
        <end position="322"/>
    </location>
    <ligand>
        <name>NADP(+)</name>
        <dbReference type="ChEBI" id="CHEBI:58349"/>
    </ligand>
</feature>
<reference evidence="12 13" key="1">
    <citation type="journal article" date="2022" name="Microbiol. Resour. Announc.">
        <title>Complete Genome Sequence of the Hyperthermophilic and Acidophilic Archaeon Saccharolobus caldissimus Strain HS-3T.</title>
        <authorList>
            <person name="Sakai H.D."/>
            <person name="Kurosawa N."/>
        </authorList>
    </citation>
    <scope>NUCLEOTIDE SEQUENCE [LARGE SCALE GENOMIC DNA]</scope>
    <source>
        <strain evidence="12 13">JCM32116</strain>
    </source>
</reference>
<dbReference type="FunFam" id="3.90.180.10:FF:000074">
    <property type="entry name" value="Glucose 1-dehydrogenase"/>
    <property type="match status" value="1"/>
</dbReference>
<evidence type="ECO:0000256" key="3">
    <source>
        <dbReference type="ARBA" id="ARBA00022741"/>
    </source>
</evidence>
<dbReference type="SUPFAM" id="SSF51735">
    <property type="entry name" value="NAD(P)-binding Rossmann-fold domains"/>
    <property type="match status" value="1"/>
</dbReference>
<dbReference type="PANTHER" id="PTHR43401:SF2">
    <property type="entry name" value="L-THREONINE 3-DEHYDROGENASE"/>
    <property type="match status" value="1"/>
</dbReference>
<dbReference type="GO" id="GO:0051262">
    <property type="term" value="P:protein tetramerization"/>
    <property type="evidence" value="ECO:0007669"/>
    <property type="project" value="UniProtKB-ARBA"/>
</dbReference>
<dbReference type="GO" id="GO:0047936">
    <property type="term" value="F:glucose 1-dehydrogenase [NAD(P)+] activity"/>
    <property type="evidence" value="ECO:0007669"/>
    <property type="project" value="UniProtKB-UniRule"/>
</dbReference>
<feature type="binding site" evidence="9">
    <location>
        <position position="169"/>
    </location>
    <ligand>
        <name>substrate</name>
    </ligand>
</feature>
<dbReference type="GO" id="GO:0070401">
    <property type="term" value="F:NADP+ binding"/>
    <property type="evidence" value="ECO:0007669"/>
    <property type="project" value="UniProtKB-UniRule"/>
</dbReference>
<dbReference type="InterPro" id="IPR026583">
    <property type="entry name" value="Glc_1-DH_arc"/>
</dbReference>
<feature type="binding site" evidence="9">
    <location>
        <position position="104"/>
    </location>
    <ligand>
        <name>substrate</name>
    </ligand>
</feature>
<keyword evidence="3 9" id="KW-0547">Nucleotide-binding</keyword>
<dbReference type="Pfam" id="PF08240">
    <property type="entry name" value="ADH_N"/>
    <property type="match status" value="1"/>
</dbReference>
<dbReference type="GO" id="GO:0070403">
    <property type="term" value="F:NAD+ binding"/>
    <property type="evidence" value="ECO:0007669"/>
    <property type="project" value="UniProtKB-UniRule"/>
</dbReference>
<keyword evidence="7 9" id="KW-0520">NAD</keyword>
<accession>A0AAQ4CW48</accession>